<evidence type="ECO:0000256" key="2">
    <source>
        <dbReference type="PROSITE-ProRule" id="PRU00169"/>
    </source>
</evidence>
<evidence type="ECO:0000313" key="4">
    <source>
        <dbReference type="EMBL" id="RZF21455.1"/>
    </source>
</evidence>
<sequence length="128" mass="14795">MKFSGKMVLVVDDDERFIRLMKLYLEELDLIVESCESLKETYEVLDTYSPDLVLLDLNMTNEFGGEFLVLRNENKKLKKIPVCICSANQDYMIAKTVIDLGVNDYIVKPVEKDLLLKKVSKILKRSEV</sequence>
<dbReference type="InterPro" id="IPR050595">
    <property type="entry name" value="Bact_response_regulator"/>
</dbReference>
<dbReference type="CDD" id="cd00156">
    <property type="entry name" value="REC"/>
    <property type="match status" value="1"/>
</dbReference>
<reference evidence="5" key="1">
    <citation type="journal article" date="2019" name="Int. J. Syst. Evol. Microbiol.">
        <title>Halobacteriovorax valvorus sp. nov., a novel prokaryotic predator isolated from coastal seawater of China.</title>
        <authorList>
            <person name="Chen M.-X."/>
        </authorList>
    </citation>
    <scope>NUCLEOTIDE SEQUENCE [LARGE SCALE GENOMIC DNA]</scope>
    <source>
        <strain evidence="5">BL9</strain>
    </source>
</reference>
<dbReference type="InterPro" id="IPR011006">
    <property type="entry name" value="CheY-like_superfamily"/>
</dbReference>
<keyword evidence="1 2" id="KW-0597">Phosphoprotein</keyword>
<evidence type="ECO:0000259" key="3">
    <source>
        <dbReference type="PROSITE" id="PS50110"/>
    </source>
</evidence>
<name>A0ABY0IG35_9BACT</name>
<dbReference type="PROSITE" id="PS50110">
    <property type="entry name" value="RESPONSE_REGULATORY"/>
    <property type="match status" value="1"/>
</dbReference>
<dbReference type="SMART" id="SM00448">
    <property type="entry name" value="REC"/>
    <property type="match status" value="1"/>
</dbReference>
<feature type="domain" description="Response regulatory" evidence="3">
    <location>
        <begin position="7"/>
        <end position="123"/>
    </location>
</feature>
<dbReference type="PANTHER" id="PTHR44591:SF3">
    <property type="entry name" value="RESPONSE REGULATORY DOMAIN-CONTAINING PROTEIN"/>
    <property type="match status" value="1"/>
</dbReference>
<dbReference type="EMBL" id="QDKL01000002">
    <property type="protein sequence ID" value="RZF21455.1"/>
    <property type="molecule type" value="Genomic_DNA"/>
</dbReference>
<protein>
    <submittedName>
        <fullName evidence="4">Response regulator</fullName>
    </submittedName>
</protein>
<organism evidence="4 5">
    <name type="scientific">Halobacteriovorax vibrionivorans</name>
    <dbReference type="NCBI Taxonomy" id="2152716"/>
    <lineage>
        <taxon>Bacteria</taxon>
        <taxon>Pseudomonadati</taxon>
        <taxon>Bdellovibrionota</taxon>
        <taxon>Bacteriovoracia</taxon>
        <taxon>Bacteriovoracales</taxon>
        <taxon>Halobacteriovoraceae</taxon>
        <taxon>Halobacteriovorax</taxon>
    </lineage>
</organism>
<gene>
    <name evidence="4" type="ORF">DAY19_07145</name>
</gene>
<evidence type="ECO:0000313" key="5">
    <source>
        <dbReference type="Proteomes" id="UP000443582"/>
    </source>
</evidence>
<comment type="caution">
    <text evidence="4">The sequence shown here is derived from an EMBL/GenBank/DDBJ whole genome shotgun (WGS) entry which is preliminary data.</text>
</comment>
<dbReference type="PANTHER" id="PTHR44591">
    <property type="entry name" value="STRESS RESPONSE REGULATOR PROTEIN 1"/>
    <property type="match status" value="1"/>
</dbReference>
<feature type="modified residue" description="4-aspartylphosphate" evidence="2">
    <location>
        <position position="56"/>
    </location>
</feature>
<dbReference type="Pfam" id="PF00072">
    <property type="entry name" value="Response_reg"/>
    <property type="match status" value="1"/>
</dbReference>
<dbReference type="RefSeq" id="WP_115360859.1">
    <property type="nucleotide sequence ID" value="NZ_QDKL01000002.1"/>
</dbReference>
<dbReference type="InterPro" id="IPR001789">
    <property type="entry name" value="Sig_transdc_resp-reg_receiver"/>
</dbReference>
<accession>A0ABY0IG35</accession>
<keyword evidence="5" id="KW-1185">Reference proteome</keyword>
<evidence type="ECO:0000256" key="1">
    <source>
        <dbReference type="ARBA" id="ARBA00022553"/>
    </source>
</evidence>
<dbReference type="Gene3D" id="3.40.50.2300">
    <property type="match status" value="1"/>
</dbReference>
<dbReference type="Proteomes" id="UP000443582">
    <property type="component" value="Unassembled WGS sequence"/>
</dbReference>
<proteinExistence type="predicted"/>
<dbReference type="SUPFAM" id="SSF52172">
    <property type="entry name" value="CheY-like"/>
    <property type="match status" value="1"/>
</dbReference>